<feature type="non-terminal residue" evidence="9">
    <location>
        <position position="557"/>
    </location>
</feature>
<keyword evidence="6" id="KW-0560">Oxidoreductase</keyword>
<dbReference type="Gene3D" id="3.50.50.60">
    <property type="entry name" value="FAD/NAD(P)-binding domain"/>
    <property type="match status" value="2"/>
</dbReference>
<evidence type="ECO:0000256" key="5">
    <source>
        <dbReference type="ARBA" id="ARBA00022857"/>
    </source>
</evidence>
<dbReference type="Pfam" id="PF07992">
    <property type="entry name" value="Pyr_redox_2"/>
    <property type="match status" value="1"/>
</dbReference>
<dbReference type="SUPFAM" id="SSF51905">
    <property type="entry name" value="FAD/NAD(P)-binding domain"/>
    <property type="match status" value="2"/>
</dbReference>
<dbReference type="InterPro" id="IPR023753">
    <property type="entry name" value="FAD/NAD-binding_dom"/>
</dbReference>
<evidence type="ECO:0000256" key="3">
    <source>
        <dbReference type="ARBA" id="ARBA00022630"/>
    </source>
</evidence>
<evidence type="ECO:0000313" key="10">
    <source>
        <dbReference type="Proteomes" id="UP000660729"/>
    </source>
</evidence>
<comment type="similarity">
    <text evidence="2">Belongs to the FAD-binding monooxygenase family.</text>
</comment>
<dbReference type="InterPro" id="IPR036188">
    <property type="entry name" value="FAD/NAD-bd_sf"/>
</dbReference>
<evidence type="ECO:0000256" key="4">
    <source>
        <dbReference type="ARBA" id="ARBA00022827"/>
    </source>
</evidence>
<dbReference type="GO" id="GO:0004497">
    <property type="term" value="F:monooxygenase activity"/>
    <property type="evidence" value="ECO:0007669"/>
    <property type="project" value="UniProtKB-KW"/>
</dbReference>
<gene>
    <name evidence="9" type="ORF">HII31_08512</name>
</gene>
<name>A0A8H6RFJ7_9PEZI</name>
<dbReference type="PANTHER" id="PTHR43098">
    <property type="entry name" value="L-ORNITHINE N(5)-MONOOXYGENASE-RELATED"/>
    <property type="match status" value="1"/>
</dbReference>
<keyword evidence="5" id="KW-0521">NADP</keyword>
<dbReference type="PRINTS" id="PR00411">
    <property type="entry name" value="PNDRDTASEI"/>
</dbReference>
<comment type="cofactor">
    <cofactor evidence="1">
        <name>FAD</name>
        <dbReference type="ChEBI" id="CHEBI:57692"/>
    </cofactor>
</comment>
<keyword evidence="4" id="KW-0274">FAD</keyword>
<proteinExistence type="inferred from homology"/>
<reference evidence="9" key="1">
    <citation type="submission" date="2020-04" db="EMBL/GenBank/DDBJ databases">
        <title>Draft genome resource of the tomato pathogen Pseudocercospora fuligena.</title>
        <authorList>
            <person name="Zaccaron A."/>
        </authorList>
    </citation>
    <scope>NUCLEOTIDE SEQUENCE</scope>
    <source>
        <strain evidence="9">PF001</strain>
    </source>
</reference>
<dbReference type="EMBL" id="JABCIY010000175">
    <property type="protein sequence ID" value="KAF7190181.1"/>
    <property type="molecule type" value="Genomic_DNA"/>
</dbReference>
<keyword evidence="3" id="KW-0285">Flavoprotein</keyword>
<sequence>FPPRIAVLARSMMTNTQDVNGASSATTLDVLVIGGGFGGCYMLKLLRENGFETKLIDAAPRLGGVWAWNRYPGARVDVEMPCYSFSDPAVLNTYTWTERYPSDLDLRRYFDHVDQIWNLSKDVEFDTQVTECVYDEHSGSPRWIVRTKNGRVYDCKWVISATGTSFKQYIPDWQDMSEFKGVIGHSSLWPDNVDLSGKRVGIIGAGSTALQVMQEAAKVASNVTQFIRTPNLALPMRQRKVSEEEIDAYRPQFPHLMKSLRSTPAALPTVGNPRRTFDVSDEERRAIWEEGWKRGGFNWSIGGFSDTLLDREANKEAYKFWREKTLPRMQNKQKASLLIPEEMPYWIGTKRPSLEQDYYECCDRPKVEITNSPIVRFTETGVVAEDGERSFEVVVVATGYDAVTGGLRTMGVIGKDGIALDHKWNAGISTHLGMMVNGFPNFYMIYGPQSPTSLSNGPPFLELQVEWIIDVLRKQREERLDAVEAKQSEEDKWRQQTHDLANATLAVETNSWYMGANVPGKRREFLIYMGGVPTWHKACIDALEDWKGFDTSATSRL</sequence>
<evidence type="ECO:0000256" key="1">
    <source>
        <dbReference type="ARBA" id="ARBA00001974"/>
    </source>
</evidence>
<comment type="caution">
    <text evidence="9">The sequence shown here is derived from an EMBL/GenBank/DDBJ whole genome shotgun (WGS) entry which is preliminary data.</text>
</comment>
<evidence type="ECO:0000256" key="7">
    <source>
        <dbReference type="ARBA" id="ARBA00023033"/>
    </source>
</evidence>
<dbReference type="AlphaFoldDB" id="A0A8H6RFJ7"/>
<evidence type="ECO:0000313" key="9">
    <source>
        <dbReference type="EMBL" id="KAF7190181.1"/>
    </source>
</evidence>
<dbReference type="Proteomes" id="UP000660729">
    <property type="component" value="Unassembled WGS sequence"/>
</dbReference>
<organism evidence="9 10">
    <name type="scientific">Pseudocercospora fuligena</name>
    <dbReference type="NCBI Taxonomy" id="685502"/>
    <lineage>
        <taxon>Eukaryota</taxon>
        <taxon>Fungi</taxon>
        <taxon>Dikarya</taxon>
        <taxon>Ascomycota</taxon>
        <taxon>Pezizomycotina</taxon>
        <taxon>Dothideomycetes</taxon>
        <taxon>Dothideomycetidae</taxon>
        <taxon>Mycosphaerellales</taxon>
        <taxon>Mycosphaerellaceae</taxon>
        <taxon>Pseudocercospora</taxon>
    </lineage>
</organism>
<protein>
    <submittedName>
        <fullName evidence="9">Baeyer-Villiger monooxygenase</fullName>
    </submittedName>
</protein>
<dbReference type="PANTHER" id="PTHR43098:SF3">
    <property type="entry name" value="L-ORNITHINE N(5)-MONOOXYGENASE-RELATED"/>
    <property type="match status" value="1"/>
</dbReference>
<keyword evidence="7 9" id="KW-0503">Monooxygenase</keyword>
<dbReference type="InterPro" id="IPR050775">
    <property type="entry name" value="FAD-binding_Monooxygenases"/>
</dbReference>
<keyword evidence="10" id="KW-1185">Reference proteome</keyword>
<dbReference type="OrthoDB" id="66881at2759"/>
<evidence type="ECO:0000256" key="6">
    <source>
        <dbReference type="ARBA" id="ARBA00023002"/>
    </source>
</evidence>
<feature type="domain" description="FAD/NAD(P)-binding" evidence="8">
    <location>
        <begin position="29"/>
        <end position="245"/>
    </location>
</feature>
<evidence type="ECO:0000259" key="8">
    <source>
        <dbReference type="Pfam" id="PF07992"/>
    </source>
</evidence>
<accession>A0A8H6RFJ7</accession>
<evidence type="ECO:0000256" key="2">
    <source>
        <dbReference type="ARBA" id="ARBA00010139"/>
    </source>
</evidence>